<evidence type="ECO:0000313" key="3">
    <source>
        <dbReference type="Proteomes" id="UP000220251"/>
    </source>
</evidence>
<keyword evidence="1" id="KW-0812">Transmembrane</keyword>
<keyword evidence="1" id="KW-1133">Transmembrane helix</keyword>
<gene>
    <name evidence="2" type="ORF">ELAC_0173</name>
</gene>
<proteinExistence type="predicted"/>
<reference evidence="3" key="1">
    <citation type="submission" date="2015-06" db="EMBL/GenBank/DDBJ databases">
        <authorList>
            <person name="Bertelli C."/>
        </authorList>
    </citation>
    <scope>NUCLEOTIDE SEQUENCE [LARGE SCALE GENOMIC DNA]</scope>
    <source>
        <strain evidence="3">CRIB-30</strain>
    </source>
</reference>
<organism evidence="2 3">
    <name type="scientific">Estrella lausannensis</name>
    <dbReference type="NCBI Taxonomy" id="483423"/>
    <lineage>
        <taxon>Bacteria</taxon>
        <taxon>Pseudomonadati</taxon>
        <taxon>Chlamydiota</taxon>
        <taxon>Chlamydiia</taxon>
        <taxon>Parachlamydiales</taxon>
        <taxon>Candidatus Criblamydiaceae</taxon>
        <taxon>Estrella</taxon>
    </lineage>
</organism>
<dbReference type="RefSeq" id="WP_098037386.1">
    <property type="nucleotide sequence ID" value="NZ_CWGJ01000001.1"/>
</dbReference>
<keyword evidence="3" id="KW-1185">Reference proteome</keyword>
<evidence type="ECO:0000313" key="2">
    <source>
        <dbReference type="EMBL" id="CRX37534.1"/>
    </source>
</evidence>
<sequence length="99" mass="9990">MSFISDVAASFKPGSMTNPIERNCFGITGIVGAVMAIGLAILGAPAASWIAVGAISAAFITSAMIESRGLAWSAVIASFGLSLAAAALNPMPVSYWVVI</sequence>
<keyword evidence="1" id="KW-0472">Membrane</keyword>
<dbReference type="AlphaFoldDB" id="A0A0H5DPU9"/>
<protein>
    <submittedName>
        <fullName evidence="2">Putative membrane protein</fullName>
    </submittedName>
</protein>
<name>A0A0H5DPU9_9BACT</name>
<dbReference type="Proteomes" id="UP000220251">
    <property type="component" value="Unassembled WGS sequence"/>
</dbReference>
<feature type="transmembrane region" description="Helical" evidence="1">
    <location>
        <begin position="70"/>
        <end position="88"/>
    </location>
</feature>
<evidence type="ECO:0000256" key="1">
    <source>
        <dbReference type="SAM" id="Phobius"/>
    </source>
</evidence>
<accession>A0A0H5DPU9</accession>
<dbReference type="EMBL" id="CWGJ01000001">
    <property type="protein sequence ID" value="CRX37534.1"/>
    <property type="molecule type" value="Genomic_DNA"/>
</dbReference>